<evidence type="ECO:0000259" key="4">
    <source>
        <dbReference type="Pfam" id="PF14449"/>
    </source>
</evidence>
<name>A0A7Y4EE06_9VIBR</name>
<comment type="caution">
    <text evidence="5">The sequence shown here is derived from an EMBL/GenBank/DDBJ whole genome shotgun (WGS) entry which is preliminary data.</text>
</comment>
<dbReference type="EMBL" id="VTXC01000016">
    <property type="protein sequence ID" value="NOH71254.1"/>
    <property type="molecule type" value="Genomic_DNA"/>
</dbReference>
<gene>
    <name evidence="5" type="ORF">F0225_07870</name>
</gene>
<organism evidence="5 6">
    <name type="scientific">Vibrio pectenicida</name>
    <dbReference type="NCBI Taxonomy" id="62763"/>
    <lineage>
        <taxon>Bacteria</taxon>
        <taxon>Pseudomonadati</taxon>
        <taxon>Pseudomonadota</taxon>
        <taxon>Gammaproteobacteria</taxon>
        <taxon>Vibrionales</taxon>
        <taxon>Vibrionaceae</taxon>
        <taxon>Vibrio</taxon>
    </lineage>
</organism>
<proteinExistence type="predicted"/>
<dbReference type="InterPro" id="IPR027797">
    <property type="entry name" value="PT-TG_dom"/>
</dbReference>
<evidence type="ECO:0000256" key="2">
    <source>
        <dbReference type="ARBA" id="ARBA00022525"/>
    </source>
</evidence>
<dbReference type="Pfam" id="PF14449">
    <property type="entry name" value="PT-TG"/>
    <property type="match status" value="1"/>
</dbReference>
<dbReference type="PANTHER" id="PTHR32305:SF15">
    <property type="entry name" value="PROTEIN RHSA-RELATED"/>
    <property type="match status" value="1"/>
</dbReference>
<sequence>MWWTVIKPASLTVLMGSTDKRFDFYALEWNTQTTYTAGAYSYMLAGDEQNVAQETFGGNGFAVSCKESGCETAYVHNDRLGQQIMTTSDVGEIISQTFTDPFGATHNVVLPEADSNVSISPTYSSSFGHAGIAGFDLVHMKGRVYDPFLGRFIQADPFVLGKETVASYNRYAFKLNSPVNVIDPSGYWGFTRKLYKKAKRAVKKVGKELSRAESRIRNEAKRAESRVRNEAQRVERQIRHESKRFERRARHEVGRWESDARMTVKMVHTMIKENPEVAIAMAVGMWLCPATASVLMETYALNSTLAYAAAGALTGATTHLISNKGDLKGIEKSILSGAVTAGVAHGVAHGVMEADIMVNLAADYQMLADGIKVALKSIGMATADNLIYGQDFSDALTAGVLRNIANELVDSNMKDFTVASQMTVSAVAGGIITTEVYGGSLSENFAQGAFSSIVDYAANALGVYLKTPVQQAFFGEVKQLDYVYDKAALYESLEFAMDFTPVVSNGKALYESSTGDTLLTGRILEPWERAISAVSIFGGPIAKGVKHGGTFVSSSVKVGGGFARNADDLAKMSGQLRDAVRGKGNYGLGMATRNQADLLGRAWVGDGAKLASDGKTLVSKDGLRQYRPPTVKPNSPYAKTGVQANLERRFKPEGQWQGNGHLDIMD</sequence>
<dbReference type="GO" id="GO:0005576">
    <property type="term" value="C:extracellular region"/>
    <property type="evidence" value="ECO:0007669"/>
    <property type="project" value="UniProtKB-SubCell"/>
</dbReference>
<dbReference type="InterPro" id="IPR022385">
    <property type="entry name" value="Rhs_assc_core"/>
</dbReference>
<evidence type="ECO:0000256" key="1">
    <source>
        <dbReference type="ARBA" id="ARBA00004613"/>
    </source>
</evidence>
<dbReference type="Gene3D" id="2.180.10.10">
    <property type="entry name" value="RHS repeat-associated core"/>
    <property type="match status" value="1"/>
</dbReference>
<dbReference type="InterPro" id="IPR050708">
    <property type="entry name" value="T6SS_VgrG/RHS"/>
</dbReference>
<dbReference type="NCBIfam" id="TIGR03696">
    <property type="entry name" value="Rhs_assc_core"/>
    <property type="match status" value="1"/>
</dbReference>
<evidence type="ECO:0000313" key="6">
    <source>
        <dbReference type="Proteomes" id="UP000565719"/>
    </source>
</evidence>
<feature type="coiled-coil region" evidence="3">
    <location>
        <begin position="195"/>
        <end position="237"/>
    </location>
</feature>
<keyword evidence="3" id="KW-0175">Coiled coil</keyword>
<keyword evidence="2" id="KW-0964">Secreted</keyword>
<comment type="subcellular location">
    <subcellularLocation>
        <location evidence="1">Secreted</location>
    </subcellularLocation>
</comment>
<evidence type="ECO:0000313" key="5">
    <source>
        <dbReference type="EMBL" id="NOH71254.1"/>
    </source>
</evidence>
<dbReference type="PANTHER" id="PTHR32305">
    <property type="match status" value="1"/>
</dbReference>
<feature type="domain" description="Pre-toxin TG" evidence="4">
    <location>
        <begin position="492"/>
        <end position="548"/>
    </location>
</feature>
<dbReference type="AlphaFoldDB" id="A0A7Y4EE06"/>
<accession>A0A7Y4EE06</accession>
<reference evidence="5 6" key="1">
    <citation type="submission" date="2019-09" db="EMBL/GenBank/DDBJ databases">
        <title>Draft genome sequencing and comparative genomics of hatchery-associated Vibrios.</title>
        <authorList>
            <person name="Kehlet-Delgado H."/>
            <person name="Mueller R.S."/>
        </authorList>
    </citation>
    <scope>NUCLEOTIDE SEQUENCE [LARGE SCALE GENOMIC DNA]</scope>
    <source>
        <strain evidence="5 6">99-46-Y</strain>
    </source>
</reference>
<evidence type="ECO:0000256" key="3">
    <source>
        <dbReference type="SAM" id="Coils"/>
    </source>
</evidence>
<dbReference type="Proteomes" id="UP000565719">
    <property type="component" value="Unassembled WGS sequence"/>
</dbReference>
<protein>
    <recommendedName>
        <fullName evidence="4">Pre-toxin TG domain-containing protein</fullName>
    </recommendedName>
</protein>